<dbReference type="RefSeq" id="WP_160822805.1">
    <property type="nucleotide sequence ID" value="NZ_JBHSXS010000008.1"/>
</dbReference>
<proteinExistence type="predicted"/>
<keyword evidence="3" id="KW-1185">Reference proteome</keyword>
<keyword evidence="1" id="KW-0472">Membrane</keyword>
<reference evidence="3" key="1">
    <citation type="journal article" date="2019" name="Int. J. Syst. Evol. Microbiol.">
        <title>The Global Catalogue of Microorganisms (GCM) 10K type strain sequencing project: providing services to taxonomists for standard genome sequencing and annotation.</title>
        <authorList>
            <consortium name="The Broad Institute Genomics Platform"/>
            <consortium name="The Broad Institute Genome Sequencing Center for Infectious Disease"/>
            <person name="Wu L."/>
            <person name="Ma J."/>
        </authorList>
    </citation>
    <scope>NUCLEOTIDE SEQUENCE [LARGE SCALE GENOMIC DNA]</scope>
    <source>
        <strain evidence="3">JCM 3369</strain>
    </source>
</reference>
<feature type="transmembrane region" description="Helical" evidence="1">
    <location>
        <begin position="131"/>
        <end position="150"/>
    </location>
</feature>
<feature type="transmembrane region" description="Helical" evidence="1">
    <location>
        <begin position="46"/>
        <end position="62"/>
    </location>
</feature>
<accession>A0ABW2CI19</accession>
<dbReference type="Proteomes" id="UP001596380">
    <property type="component" value="Unassembled WGS sequence"/>
</dbReference>
<sequence>MEVEVAELQSLRQEITTRIGLMNAIVALELAAVGTGLTVLHESTHVLAGLAAISSFLWLLWMDQCLSSYKIAAYLSVELAPRLRALTGHRVLGWENFLRRVEAGRATSARTLFGPSAPRARGLIRTIRSDWYVPLLFGAAPPGLLLLYAMTAHDHRLGVAPTAVGCVLAGGMWAIAFVRFWIFIRSTKILDRAILADSGSR</sequence>
<gene>
    <name evidence="2" type="ORF">ACFQKB_16590</name>
</gene>
<keyword evidence="1" id="KW-1133">Transmembrane helix</keyword>
<keyword evidence="1" id="KW-0812">Transmembrane</keyword>
<evidence type="ECO:0000256" key="1">
    <source>
        <dbReference type="SAM" id="Phobius"/>
    </source>
</evidence>
<organism evidence="2 3">
    <name type="scientific">Actinomadura yumaensis</name>
    <dbReference type="NCBI Taxonomy" id="111807"/>
    <lineage>
        <taxon>Bacteria</taxon>
        <taxon>Bacillati</taxon>
        <taxon>Actinomycetota</taxon>
        <taxon>Actinomycetes</taxon>
        <taxon>Streptosporangiales</taxon>
        <taxon>Thermomonosporaceae</taxon>
        <taxon>Actinomadura</taxon>
    </lineage>
</organism>
<name>A0ABW2CI19_9ACTN</name>
<feature type="transmembrane region" description="Helical" evidence="1">
    <location>
        <begin position="162"/>
        <end position="182"/>
    </location>
</feature>
<protein>
    <submittedName>
        <fullName evidence="2">Uncharacterized protein</fullName>
    </submittedName>
</protein>
<evidence type="ECO:0000313" key="2">
    <source>
        <dbReference type="EMBL" id="MFC6881389.1"/>
    </source>
</evidence>
<comment type="caution">
    <text evidence="2">The sequence shown here is derived from an EMBL/GenBank/DDBJ whole genome shotgun (WGS) entry which is preliminary data.</text>
</comment>
<dbReference type="EMBL" id="JBHSXS010000008">
    <property type="protein sequence ID" value="MFC6881389.1"/>
    <property type="molecule type" value="Genomic_DNA"/>
</dbReference>
<feature type="transmembrane region" description="Helical" evidence="1">
    <location>
        <begin position="21"/>
        <end position="40"/>
    </location>
</feature>
<evidence type="ECO:0000313" key="3">
    <source>
        <dbReference type="Proteomes" id="UP001596380"/>
    </source>
</evidence>